<evidence type="ECO:0000313" key="3">
    <source>
        <dbReference type="EMBL" id="HFB54808.1"/>
    </source>
</evidence>
<feature type="non-terminal residue" evidence="3">
    <location>
        <position position="237"/>
    </location>
</feature>
<sequence length="237" mass="26791">MLNAQDIQDYHTNGFLVLENFKSKTEIAALKKRATDIANAHDFSAHKDIFSTTQQRKNTTQLCQNYFLDSAFDISCFLEEKALDENGELKQSLETSINKIGHALHDLDPVFEAFSHGEKLAELATDLGLVQPQIWQSMYIFKQPRFGGQVDWHQDASFFQTKPITVTTFWFALDDARLDNGCLWVQKGGHTSPLRQIFVRNGDDTELRTIDPTPWPSLDEAISVPVKAGSLVCFHGL</sequence>
<organism evidence="3">
    <name type="scientific">Hellea balneolensis</name>
    <dbReference type="NCBI Taxonomy" id="287478"/>
    <lineage>
        <taxon>Bacteria</taxon>
        <taxon>Pseudomonadati</taxon>
        <taxon>Pseudomonadota</taxon>
        <taxon>Alphaproteobacteria</taxon>
        <taxon>Maricaulales</taxon>
        <taxon>Robiginitomaculaceae</taxon>
        <taxon>Hellea</taxon>
    </lineage>
</organism>
<dbReference type="EMBL" id="DRMN01000180">
    <property type="protein sequence ID" value="HFB54808.1"/>
    <property type="molecule type" value="Genomic_DNA"/>
</dbReference>
<keyword evidence="3" id="KW-0560">Oxidoreductase</keyword>
<dbReference type="PANTHER" id="PTHR20883">
    <property type="entry name" value="PHYTANOYL-COA DIOXYGENASE DOMAIN CONTAINING 1"/>
    <property type="match status" value="1"/>
</dbReference>
<dbReference type="GO" id="GO:0016706">
    <property type="term" value="F:2-oxoglutarate-dependent dioxygenase activity"/>
    <property type="evidence" value="ECO:0007669"/>
    <property type="project" value="UniProtKB-ARBA"/>
</dbReference>
<dbReference type="Pfam" id="PF05721">
    <property type="entry name" value="PhyH"/>
    <property type="match status" value="1"/>
</dbReference>
<keyword evidence="2" id="KW-0408">Iron</keyword>
<dbReference type="InterPro" id="IPR008775">
    <property type="entry name" value="Phytyl_CoA_dOase-like"/>
</dbReference>
<gene>
    <name evidence="3" type="ORF">ENJ46_02700</name>
</gene>
<reference evidence="3" key="1">
    <citation type="journal article" date="2020" name="mSystems">
        <title>Genome- and Community-Level Interaction Insights into Carbon Utilization and Element Cycling Functions of Hydrothermarchaeota in Hydrothermal Sediment.</title>
        <authorList>
            <person name="Zhou Z."/>
            <person name="Liu Y."/>
            <person name="Xu W."/>
            <person name="Pan J."/>
            <person name="Luo Z.H."/>
            <person name="Li M."/>
        </authorList>
    </citation>
    <scope>NUCLEOTIDE SEQUENCE [LARGE SCALE GENOMIC DNA]</scope>
    <source>
        <strain evidence="3">HyVt-489</strain>
    </source>
</reference>
<accession>A0A7C3C5D0</accession>
<comment type="caution">
    <text evidence="3">The sequence shown here is derived from an EMBL/GenBank/DDBJ whole genome shotgun (WGS) entry which is preliminary data.</text>
</comment>
<dbReference type="SUPFAM" id="SSF51197">
    <property type="entry name" value="Clavaminate synthase-like"/>
    <property type="match status" value="1"/>
</dbReference>
<evidence type="ECO:0000256" key="2">
    <source>
        <dbReference type="ARBA" id="ARBA00023004"/>
    </source>
</evidence>
<keyword evidence="1" id="KW-0479">Metal-binding</keyword>
<proteinExistence type="predicted"/>
<keyword evidence="3" id="KW-0223">Dioxygenase</keyword>
<dbReference type="PANTHER" id="PTHR20883:SF15">
    <property type="entry name" value="PHYTANOYL-COA DIOXYGENASE DOMAIN-CONTAINING PROTEIN 1"/>
    <property type="match status" value="1"/>
</dbReference>
<dbReference type="Gene3D" id="2.60.120.620">
    <property type="entry name" value="q2cbj1_9rhob like domain"/>
    <property type="match status" value="1"/>
</dbReference>
<dbReference type="Proteomes" id="UP000886042">
    <property type="component" value="Unassembled WGS sequence"/>
</dbReference>
<evidence type="ECO:0000256" key="1">
    <source>
        <dbReference type="ARBA" id="ARBA00022723"/>
    </source>
</evidence>
<dbReference type="GO" id="GO:0005506">
    <property type="term" value="F:iron ion binding"/>
    <property type="evidence" value="ECO:0007669"/>
    <property type="project" value="UniProtKB-ARBA"/>
</dbReference>
<protein>
    <submittedName>
        <fullName evidence="3">Phytanoyl-CoA dioxygenase family protein</fullName>
    </submittedName>
</protein>
<name>A0A7C3C5D0_9PROT</name>
<dbReference type="AlphaFoldDB" id="A0A7C3C5D0"/>